<reference evidence="4" key="1">
    <citation type="submission" date="2025-08" db="UniProtKB">
        <authorList>
            <consortium name="Ensembl"/>
        </authorList>
    </citation>
    <scope>IDENTIFICATION</scope>
</reference>
<evidence type="ECO:0000313" key="4">
    <source>
        <dbReference type="Ensembl" id="ENSLLEP00000018376.1"/>
    </source>
</evidence>
<dbReference type="Proteomes" id="UP000694569">
    <property type="component" value="Unplaced"/>
</dbReference>
<keyword evidence="5" id="KW-1185">Reference proteome</keyword>
<dbReference type="PROSITE" id="PS50158">
    <property type="entry name" value="ZF_CCHC"/>
    <property type="match status" value="1"/>
</dbReference>
<protein>
    <recommendedName>
        <fullName evidence="3">CCHC-type domain-containing protein</fullName>
    </recommendedName>
</protein>
<feature type="region of interest" description="Disordered" evidence="2">
    <location>
        <begin position="173"/>
        <end position="195"/>
    </location>
</feature>
<proteinExistence type="predicted"/>
<dbReference type="Ensembl" id="ENSLLET00000019097.1">
    <property type="protein sequence ID" value="ENSLLEP00000018376.1"/>
    <property type="gene ID" value="ENSLLEG00000011700.1"/>
</dbReference>
<evidence type="ECO:0000256" key="1">
    <source>
        <dbReference type="PROSITE-ProRule" id="PRU00047"/>
    </source>
</evidence>
<dbReference type="PANTHER" id="PTHR37984">
    <property type="entry name" value="PROTEIN CBG26694"/>
    <property type="match status" value="1"/>
</dbReference>
<dbReference type="AlphaFoldDB" id="A0A8C5MUD5"/>
<dbReference type="Gene3D" id="4.10.60.10">
    <property type="entry name" value="Zinc finger, CCHC-type"/>
    <property type="match status" value="1"/>
</dbReference>
<dbReference type="OrthoDB" id="9049943at2759"/>
<keyword evidence="1" id="KW-0862">Zinc</keyword>
<accession>A0A8C5MUD5</accession>
<evidence type="ECO:0000259" key="3">
    <source>
        <dbReference type="PROSITE" id="PS50158"/>
    </source>
</evidence>
<keyword evidence="1" id="KW-0863">Zinc-finger</keyword>
<dbReference type="GO" id="GO:0003676">
    <property type="term" value="F:nucleic acid binding"/>
    <property type="evidence" value="ECO:0007669"/>
    <property type="project" value="InterPro"/>
</dbReference>
<dbReference type="PANTHER" id="PTHR37984:SF5">
    <property type="entry name" value="PROTEIN NYNRIN-LIKE"/>
    <property type="match status" value="1"/>
</dbReference>
<evidence type="ECO:0000313" key="5">
    <source>
        <dbReference type="Proteomes" id="UP000694569"/>
    </source>
</evidence>
<dbReference type="InterPro" id="IPR050951">
    <property type="entry name" value="Retrovirus_Pol_polyprotein"/>
</dbReference>
<keyword evidence="1" id="KW-0479">Metal-binding</keyword>
<sequence length="317" mass="35549">MANLGRLNEFDITHPEQWISYVSRVDNYLRANQVTDDGLKAATLLCVCGQATFDIAENLIAPASIESMAYADLKKILSEHFEPKLSVIARRHAFEQRAQRSGESAAEFVAALRQASRKCEFTDLEDRLRDRLVCGLHNRELQRRLFAMEKLTFQDTLKEVMADEAVGGAMKTLRPQSTHTSPPVIHQGAAEGSEMGREIEEIDRLRREALRRPRSIEKATPPQSCASCGGQHEKAECRFRTAVCCACGKQGHIARVCRSRQGKRPPGQNRVEYCSGRRSIQRTGVQHPIKEKIRLHLKLQGVPCSMELDTGSVLSII</sequence>
<evidence type="ECO:0000256" key="2">
    <source>
        <dbReference type="SAM" id="MobiDB-lite"/>
    </source>
</evidence>
<reference evidence="4" key="2">
    <citation type="submission" date="2025-09" db="UniProtKB">
        <authorList>
            <consortium name="Ensembl"/>
        </authorList>
    </citation>
    <scope>IDENTIFICATION</scope>
</reference>
<dbReference type="GeneTree" id="ENSGT00940000165756"/>
<dbReference type="GO" id="GO:0008270">
    <property type="term" value="F:zinc ion binding"/>
    <property type="evidence" value="ECO:0007669"/>
    <property type="project" value="UniProtKB-KW"/>
</dbReference>
<name>A0A8C5MUD5_9ANUR</name>
<feature type="domain" description="CCHC-type" evidence="3">
    <location>
        <begin position="244"/>
        <end position="259"/>
    </location>
</feature>
<dbReference type="InterPro" id="IPR001878">
    <property type="entry name" value="Znf_CCHC"/>
</dbReference>
<organism evidence="4 5">
    <name type="scientific">Leptobrachium leishanense</name>
    <name type="common">Leishan spiny toad</name>
    <dbReference type="NCBI Taxonomy" id="445787"/>
    <lineage>
        <taxon>Eukaryota</taxon>
        <taxon>Metazoa</taxon>
        <taxon>Chordata</taxon>
        <taxon>Craniata</taxon>
        <taxon>Vertebrata</taxon>
        <taxon>Euteleostomi</taxon>
        <taxon>Amphibia</taxon>
        <taxon>Batrachia</taxon>
        <taxon>Anura</taxon>
        <taxon>Pelobatoidea</taxon>
        <taxon>Megophryidae</taxon>
        <taxon>Leptobrachium</taxon>
    </lineage>
</organism>